<evidence type="ECO:0000313" key="2">
    <source>
        <dbReference type="Proteomes" id="UP000494249"/>
    </source>
</evidence>
<sequence>MITDADAVPVTQPVTADFDPGEMVAAVARNERNLHASILLSLLLDESGADDVTHAKLRNAMGDGSGELISSYLEARRALKARMAQCLRDSASEARNQVKAMLEAAGLPATTDFQVVRTTSGRTVRVRVVAIRSARRQADGGVWGYLQLETSPGCFEDMEFTFRDGVLVVRSEPDIY</sequence>
<dbReference type="RefSeq" id="WP_051224513.1">
    <property type="nucleotide sequence ID" value="NZ_CADFGL010000043.1"/>
</dbReference>
<dbReference type="AlphaFoldDB" id="A0A6J5CCZ3"/>
<name>A0A6J5CCZ3_9BURK</name>
<proteinExistence type="predicted"/>
<reference evidence="1 2" key="1">
    <citation type="submission" date="2020-04" db="EMBL/GenBank/DDBJ databases">
        <authorList>
            <person name="De Canck E."/>
        </authorList>
    </citation>
    <scope>NUCLEOTIDE SEQUENCE [LARGE SCALE GENOMIC DNA]</scope>
    <source>
        <strain evidence="1 2">LMG 22037</strain>
    </source>
</reference>
<dbReference type="Proteomes" id="UP000494249">
    <property type="component" value="Unassembled WGS sequence"/>
</dbReference>
<organism evidence="1 2">
    <name type="scientific">Paraburkholderia phenoliruptrix</name>
    <dbReference type="NCBI Taxonomy" id="252970"/>
    <lineage>
        <taxon>Bacteria</taxon>
        <taxon>Pseudomonadati</taxon>
        <taxon>Pseudomonadota</taxon>
        <taxon>Betaproteobacteria</taxon>
        <taxon>Burkholderiales</taxon>
        <taxon>Burkholderiaceae</taxon>
        <taxon>Paraburkholderia</taxon>
    </lineage>
</organism>
<dbReference type="EMBL" id="CADIKB010000046">
    <property type="protein sequence ID" value="CAB3732947.1"/>
    <property type="molecule type" value="Genomic_DNA"/>
</dbReference>
<gene>
    <name evidence="1" type="ORF">LMG22037_05754</name>
</gene>
<accession>A0A6J5CCZ3</accession>
<evidence type="ECO:0000313" key="1">
    <source>
        <dbReference type="EMBL" id="CAB3732947.1"/>
    </source>
</evidence>
<protein>
    <submittedName>
        <fullName evidence="1">Uncharacterized protein</fullName>
    </submittedName>
</protein>